<dbReference type="AlphaFoldDB" id="A0A409VTX8"/>
<dbReference type="OrthoDB" id="3365698at2759"/>
<gene>
    <name evidence="1" type="ORF">CVT25_010447</name>
</gene>
<dbReference type="STRING" id="93625.A0A409VTX8"/>
<comment type="caution">
    <text evidence="1">The sequence shown here is derived from an EMBL/GenBank/DDBJ whole genome shotgun (WGS) entry which is preliminary data.</text>
</comment>
<organism evidence="1 2">
    <name type="scientific">Psilocybe cyanescens</name>
    <dbReference type="NCBI Taxonomy" id="93625"/>
    <lineage>
        <taxon>Eukaryota</taxon>
        <taxon>Fungi</taxon>
        <taxon>Dikarya</taxon>
        <taxon>Basidiomycota</taxon>
        <taxon>Agaricomycotina</taxon>
        <taxon>Agaricomycetes</taxon>
        <taxon>Agaricomycetidae</taxon>
        <taxon>Agaricales</taxon>
        <taxon>Agaricineae</taxon>
        <taxon>Strophariaceae</taxon>
        <taxon>Psilocybe</taxon>
    </lineage>
</organism>
<dbReference type="Proteomes" id="UP000283269">
    <property type="component" value="Unassembled WGS sequence"/>
</dbReference>
<dbReference type="InterPro" id="IPR032675">
    <property type="entry name" value="LRR_dom_sf"/>
</dbReference>
<keyword evidence="2" id="KW-1185">Reference proteome</keyword>
<evidence type="ECO:0000313" key="2">
    <source>
        <dbReference type="Proteomes" id="UP000283269"/>
    </source>
</evidence>
<dbReference type="SUPFAM" id="SSF52047">
    <property type="entry name" value="RNI-like"/>
    <property type="match status" value="1"/>
</dbReference>
<feature type="non-terminal residue" evidence="1">
    <location>
        <position position="1"/>
    </location>
</feature>
<accession>A0A409VTX8</accession>
<dbReference type="Gene3D" id="3.80.10.10">
    <property type="entry name" value="Ribonuclease Inhibitor"/>
    <property type="match status" value="1"/>
</dbReference>
<protein>
    <submittedName>
        <fullName evidence="1">Uncharacterized protein</fullName>
    </submittedName>
</protein>
<dbReference type="InParanoid" id="A0A409VTX8"/>
<name>A0A409VTX8_PSICY</name>
<proteinExistence type="predicted"/>
<dbReference type="EMBL" id="NHYD01003925">
    <property type="protein sequence ID" value="PPQ69738.1"/>
    <property type="molecule type" value="Genomic_DNA"/>
</dbReference>
<evidence type="ECO:0000313" key="1">
    <source>
        <dbReference type="EMBL" id="PPQ69738.1"/>
    </source>
</evidence>
<reference evidence="1 2" key="1">
    <citation type="journal article" date="2018" name="Evol. Lett.">
        <title>Horizontal gene cluster transfer increased hallucinogenic mushroom diversity.</title>
        <authorList>
            <person name="Reynolds H.T."/>
            <person name="Vijayakumar V."/>
            <person name="Gluck-Thaler E."/>
            <person name="Korotkin H.B."/>
            <person name="Matheny P.B."/>
            <person name="Slot J.C."/>
        </authorList>
    </citation>
    <scope>NUCLEOTIDE SEQUENCE [LARGE SCALE GENOMIC DNA]</scope>
    <source>
        <strain evidence="1 2">2631</strain>
    </source>
</reference>
<sequence>TISEIKEILQEPSRILLANKLELQLLEQAILALKKDQERIHNFIKPYNTILAPTRRMPDDILHEIFYHTLSSHRFPIMDASEAPLLLTHICSSWRSIALSSPRLWAKLIISLPTPPLTRSRGDLSNTEKLSIQKYERAATLRSEVIKIWLDRSGECPLSMTVICPPGLYGDWDEWMTRMLDNIVSCAERWHSAELMVPYRIYSKIEASISEKVEKLPMLRRFQLKLQLPVSLRTPVRSQPESASLIFLNSPKLETLSLSWQRFTKKFRDMPPVWNQLRRLFLHSELPGIDLIPLLSKCPNLTECRLRVSNSGHDDYNNVVQQTAPQTGRVFLPHLQSFIVHDTSISLATGAAFRAINAPSLSRVGYTRSFGGSSDWNDASTEILRTQLSSVCDLLGAAPIEKFMLTLAYTASETVVNILKKVSSPKHVIIGQKPLPFRQAESTGSPRYMDTVYHQLPPRLNKFNLSNLIITDSSSSESIAEQVDILPNLEILEAYGISHFGDDDAFEMIKSRLDASKAGRVAGLKTVKIHFDRHIERDIKEEIARYAREVDASPVELELVYEKADDRPTHMKHLSSSYGLSEAKGLSWAGSVEYDEFQ</sequence>